<dbReference type="PANTHER" id="PTHR19278">
    <property type="entry name" value="OROTATE PHOSPHORIBOSYLTRANSFERASE"/>
    <property type="match status" value="1"/>
</dbReference>
<accession>A0A6J4HNS1</accession>
<evidence type="ECO:0000313" key="9">
    <source>
        <dbReference type="EMBL" id="CAA9227701.1"/>
    </source>
</evidence>
<gene>
    <name evidence="7" type="primary">pyrE</name>
    <name evidence="9" type="ORF">AVDCRST_MAG42-937</name>
</gene>
<comment type="pathway">
    <text evidence="1 7">Pyrimidine metabolism; UMP biosynthesis via de novo pathway; UMP from orotate: step 1/2.</text>
</comment>
<keyword evidence="5 7" id="KW-0460">Magnesium</keyword>
<reference evidence="9" key="1">
    <citation type="submission" date="2020-02" db="EMBL/GenBank/DDBJ databases">
        <authorList>
            <person name="Meier V. D."/>
        </authorList>
    </citation>
    <scope>NUCLEOTIDE SEQUENCE</scope>
    <source>
        <strain evidence="9">AVDCRST_MAG42</strain>
    </source>
</reference>
<dbReference type="SUPFAM" id="SSF53271">
    <property type="entry name" value="PRTase-like"/>
    <property type="match status" value="1"/>
</dbReference>
<dbReference type="Gene3D" id="3.40.50.2020">
    <property type="match status" value="1"/>
</dbReference>
<name>A0A6J4HNS1_9BACT</name>
<dbReference type="GO" id="GO:0000287">
    <property type="term" value="F:magnesium ion binding"/>
    <property type="evidence" value="ECO:0007669"/>
    <property type="project" value="UniProtKB-UniRule"/>
</dbReference>
<dbReference type="HAMAP" id="MF_01208">
    <property type="entry name" value="PyrE"/>
    <property type="match status" value="1"/>
</dbReference>
<dbReference type="UniPathway" id="UPA00070">
    <property type="reaction ID" value="UER00119"/>
</dbReference>
<evidence type="ECO:0000256" key="2">
    <source>
        <dbReference type="ARBA" id="ARBA00011971"/>
    </source>
</evidence>
<feature type="binding site" evidence="7">
    <location>
        <begin position="31"/>
        <end position="32"/>
    </location>
    <ligand>
        <name>orotate</name>
        <dbReference type="ChEBI" id="CHEBI:30839"/>
    </ligand>
</feature>
<dbReference type="CDD" id="cd06223">
    <property type="entry name" value="PRTases_typeI"/>
    <property type="match status" value="1"/>
</dbReference>
<dbReference type="InterPro" id="IPR006273">
    <property type="entry name" value="Orotate_PRibTrfase_bac"/>
</dbReference>
<proteinExistence type="inferred from homology"/>
<keyword evidence="3 7" id="KW-0328">Glycosyltransferase</keyword>
<protein>
    <recommendedName>
        <fullName evidence="2 7">Orotate phosphoribosyltransferase</fullName>
        <shortName evidence="7">OPRT</shortName>
        <shortName evidence="7">OPRTase</shortName>
        <ecNumber evidence="2 7">2.4.2.10</ecNumber>
    </recommendedName>
</protein>
<dbReference type="Pfam" id="PF00156">
    <property type="entry name" value="Pribosyltran"/>
    <property type="match status" value="1"/>
</dbReference>
<feature type="binding site" evidence="7">
    <location>
        <position position="145"/>
    </location>
    <ligand>
        <name>orotate</name>
        <dbReference type="ChEBI" id="CHEBI:30839"/>
    </ligand>
</feature>
<evidence type="ECO:0000256" key="7">
    <source>
        <dbReference type="HAMAP-Rule" id="MF_01208"/>
    </source>
</evidence>
<evidence type="ECO:0000256" key="1">
    <source>
        <dbReference type="ARBA" id="ARBA00004889"/>
    </source>
</evidence>
<feature type="binding site" description="in other chain" evidence="7">
    <location>
        <position position="23"/>
    </location>
    <ligand>
        <name>5-phospho-alpha-D-ribose 1-diphosphate</name>
        <dbReference type="ChEBI" id="CHEBI:58017"/>
        <note>ligand shared between dimeric partners</note>
    </ligand>
</feature>
<dbReference type="NCBIfam" id="TIGR01367">
    <property type="entry name" value="pyrE_Therm"/>
    <property type="match status" value="1"/>
</dbReference>
<feature type="domain" description="Phosphoribosyltransferase" evidence="8">
    <location>
        <begin position="46"/>
        <end position="158"/>
    </location>
</feature>
<organism evidence="9">
    <name type="scientific">uncultured Chthoniobacterales bacterium</name>
    <dbReference type="NCBI Taxonomy" id="1836801"/>
    <lineage>
        <taxon>Bacteria</taxon>
        <taxon>Pseudomonadati</taxon>
        <taxon>Verrucomicrobiota</taxon>
        <taxon>Spartobacteria</taxon>
        <taxon>Chthoniobacterales</taxon>
        <taxon>environmental samples</taxon>
    </lineage>
</organism>
<dbReference type="GO" id="GO:0044205">
    <property type="term" value="P:'de novo' UMP biosynthetic process"/>
    <property type="evidence" value="ECO:0007669"/>
    <property type="project" value="UniProtKB-UniRule"/>
</dbReference>
<dbReference type="InterPro" id="IPR023031">
    <property type="entry name" value="OPRT"/>
</dbReference>
<evidence type="ECO:0000259" key="8">
    <source>
        <dbReference type="Pfam" id="PF00156"/>
    </source>
</evidence>
<evidence type="ECO:0000256" key="4">
    <source>
        <dbReference type="ARBA" id="ARBA00022679"/>
    </source>
</evidence>
<comment type="similarity">
    <text evidence="7">Belongs to the purine/pyrimidine phosphoribosyltransferase family. PyrE subfamily.</text>
</comment>
<feature type="binding site" description="in other chain" evidence="7">
    <location>
        <begin position="113"/>
        <end position="121"/>
    </location>
    <ligand>
        <name>5-phospho-alpha-D-ribose 1-diphosphate</name>
        <dbReference type="ChEBI" id="CHEBI:58017"/>
        <note>ligand shared between dimeric partners</note>
    </ligand>
</feature>
<comment type="catalytic activity">
    <reaction evidence="7">
        <text>orotidine 5'-phosphate + diphosphate = orotate + 5-phospho-alpha-D-ribose 1-diphosphate</text>
        <dbReference type="Rhea" id="RHEA:10380"/>
        <dbReference type="ChEBI" id="CHEBI:30839"/>
        <dbReference type="ChEBI" id="CHEBI:33019"/>
        <dbReference type="ChEBI" id="CHEBI:57538"/>
        <dbReference type="ChEBI" id="CHEBI:58017"/>
        <dbReference type="EC" id="2.4.2.10"/>
    </reaction>
</comment>
<feature type="binding site" description="in other chain" evidence="7">
    <location>
        <position position="90"/>
    </location>
    <ligand>
        <name>5-phospho-alpha-D-ribose 1-diphosphate</name>
        <dbReference type="ChEBI" id="CHEBI:58017"/>
        <note>ligand shared between dimeric partners</note>
    </ligand>
</feature>
<dbReference type="InterPro" id="IPR000836">
    <property type="entry name" value="PRTase_dom"/>
</dbReference>
<comment type="function">
    <text evidence="7">Catalyzes the transfer of a ribosyl phosphate group from 5-phosphoribose 1-diphosphate to orotate, leading to the formation of orotidine monophosphate (OMP).</text>
</comment>
<dbReference type="InterPro" id="IPR029057">
    <property type="entry name" value="PRTase-like"/>
</dbReference>
<sequence length="188" mass="20172">MSDDLVSLFRKTGALLDGHFVLRSGLHSRQFFQCALLLQYTDIAAEVCGRLADKLRSIECDAVISPALGGIVVGQEVGRSLGKRHIFAEKDAGGLVLRRGFEIRPNERFVVAEDVVTRGGRVQETVDIVRAHGGLVAAVGVIVDRSGGKRPDFGCPFVSLVEMNVETFEADKLPPDLAGTTAVKPGSK</sequence>
<keyword evidence="4 7" id="KW-0808">Transferase</keyword>
<keyword evidence="6 7" id="KW-0665">Pyrimidine biosynthesis</keyword>
<evidence type="ECO:0000256" key="3">
    <source>
        <dbReference type="ARBA" id="ARBA00022676"/>
    </source>
</evidence>
<dbReference type="GO" id="GO:0019856">
    <property type="term" value="P:pyrimidine nucleobase biosynthetic process"/>
    <property type="evidence" value="ECO:0007669"/>
    <property type="project" value="InterPro"/>
</dbReference>
<dbReference type="EMBL" id="CADCTA010000048">
    <property type="protein sequence ID" value="CAA9227701.1"/>
    <property type="molecule type" value="Genomic_DNA"/>
</dbReference>
<dbReference type="AlphaFoldDB" id="A0A6J4HNS1"/>
<evidence type="ECO:0000256" key="6">
    <source>
        <dbReference type="ARBA" id="ARBA00022975"/>
    </source>
</evidence>
<comment type="caution">
    <text evidence="7">Lacks conserved residue(s) required for the propagation of feature annotation.</text>
</comment>
<dbReference type="PANTHER" id="PTHR19278:SF9">
    <property type="entry name" value="URIDINE 5'-MONOPHOSPHATE SYNTHASE"/>
    <property type="match status" value="1"/>
</dbReference>
<evidence type="ECO:0000256" key="5">
    <source>
        <dbReference type="ARBA" id="ARBA00022842"/>
    </source>
</evidence>
<comment type="cofactor">
    <cofactor evidence="7">
        <name>Mg(2+)</name>
        <dbReference type="ChEBI" id="CHEBI:18420"/>
    </cofactor>
</comment>
<comment type="subunit">
    <text evidence="7">Homodimer.</text>
</comment>
<dbReference type="EC" id="2.4.2.10" evidence="2 7"/>
<feature type="binding site" evidence="7">
    <location>
        <position position="117"/>
    </location>
    <ligand>
        <name>orotate</name>
        <dbReference type="ChEBI" id="CHEBI:30839"/>
    </ligand>
</feature>
<dbReference type="GO" id="GO:0004588">
    <property type="term" value="F:orotate phosphoribosyltransferase activity"/>
    <property type="evidence" value="ECO:0007669"/>
    <property type="project" value="UniProtKB-UniRule"/>
</dbReference>